<evidence type="ECO:0000256" key="4">
    <source>
        <dbReference type="ARBA" id="ARBA00023136"/>
    </source>
</evidence>
<dbReference type="InterPro" id="IPR004148">
    <property type="entry name" value="BAR_dom"/>
</dbReference>
<dbReference type="Gene3D" id="1.10.472.10">
    <property type="entry name" value="Cyclin-like"/>
    <property type="match status" value="2"/>
</dbReference>
<dbReference type="InterPro" id="IPR001849">
    <property type="entry name" value="PH_domain"/>
</dbReference>
<dbReference type="GO" id="GO:0032541">
    <property type="term" value="C:cortical endoplasmic reticulum"/>
    <property type="evidence" value="ECO:0007669"/>
    <property type="project" value="TreeGrafter"/>
</dbReference>
<accession>A0A8H7PK47</accession>
<feature type="compositionally biased region" description="Low complexity" evidence="6">
    <location>
        <begin position="854"/>
        <end position="873"/>
    </location>
</feature>
<dbReference type="Gene3D" id="1.20.1270.60">
    <property type="entry name" value="Arfaptin homology (AH) domain/BAR domain"/>
    <property type="match status" value="1"/>
</dbReference>
<dbReference type="Proteomes" id="UP000612746">
    <property type="component" value="Unassembled WGS sequence"/>
</dbReference>
<dbReference type="GO" id="GO:0005739">
    <property type="term" value="C:mitochondrion"/>
    <property type="evidence" value="ECO:0007669"/>
    <property type="project" value="TreeGrafter"/>
</dbReference>
<dbReference type="GO" id="GO:0140268">
    <property type="term" value="C:endoplasmic reticulum-plasma membrane contact site"/>
    <property type="evidence" value="ECO:0007669"/>
    <property type="project" value="TreeGrafter"/>
</dbReference>
<evidence type="ECO:0000259" key="7">
    <source>
        <dbReference type="PROSITE" id="PS50003"/>
    </source>
</evidence>
<evidence type="ECO:0000256" key="2">
    <source>
        <dbReference type="ARBA" id="ARBA00022692"/>
    </source>
</evidence>
<organism evidence="9 10">
    <name type="scientific">Umbelopsis vinacea</name>
    <dbReference type="NCBI Taxonomy" id="44442"/>
    <lineage>
        <taxon>Eukaryota</taxon>
        <taxon>Fungi</taxon>
        <taxon>Fungi incertae sedis</taxon>
        <taxon>Mucoromycota</taxon>
        <taxon>Mucoromycotina</taxon>
        <taxon>Umbelopsidomycetes</taxon>
        <taxon>Umbelopsidales</taxon>
        <taxon>Umbelopsidaceae</taxon>
        <taxon>Umbelopsis</taxon>
    </lineage>
</organism>
<keyword evidence="3" id="KW-1133">Transmembrane helix</keyword>
<dbReference type="GO" id="GO:0120015">
    <property type="term" value="F:sterol transfer activity"/>
    <property type="evidence" value="ECO:0007669"/>
    <property type="project" value="TreeGrafter"/>
</dbReference>
<feature type="region of interest" description="Disordered" evidence="6">
    <location>
        <begin position="940"/>
        <end position="991"/>
    </location>
</feature>
<comment type="subcellular location">
    <subcellularLocation>
        <location evidence="1">Membrane</location>
    </subcellularLocation>
</comment>
<dbReference type="InterPro" id="IPR011993">
    <property type="entry name" value="PH-like_dom_sf"/>
</dbReference>
<dbReference type="InterPro" id="IPR027267">
    <property type="entry name" value="AH/BAR_dom_sf"/>
</dbReference>
<dbReference type="SMART" id="SM00233">
    <property type="entry name" value="PH"/>
    <property type="match status" value="1"/>
</dbReference>
<dbReference type="GO" id="GO:0005789">
    <property type="term" value="C:endoplasmic reticulum membrane"/>
    <property type="evidence" value="ECO:0007669"/>
    <property type="project" value="TreeGrafter"/>
</dbReference>
<feature type="domain" description="VASt" evidence="8">
    <location>
        <begin position="999"/>
        <end position="1177"/>
    </location>
</feature>
<dbReference type="GO" id="GO:0005886">
    <property type="term" value="C:plasma membrane"/>
    <property type="evidence" value="ECO:0007669"/>
    <property type="project" value="TreeGrafter"/>
</dbReference>
<evidence type="ECO:0000259" key="8">
    <source>
        <dbReference type="PROSITE" id="PS51778"/>
    </source>
</evidence>
<feature type="coiled-coil region" evidence="5">
    <location>
        <begin position="159"/>
        <end position="194"/>
    </location>
</feature>
<sequence length="1686" mass="186003">MTQLLNGDALISASASMLTIQDAVLDSPIFRANIAHIEDQVDLIQQWLEGLTKQLRLYLDELNSFDMSVLATEFNLSTNALCKKAIPQGIDESLLGKSEFRDNNFFGLACNSYFLDIDSDFTSGIIRSFTDALQTSLAFKSKLVTDVEEELLQPLTQFLKTDVKEFKELKQEYRKQMEKQLSIYESQLAKYSVLSKTKEASALREDAFQLHEIRKSYVRMCNNYATHIIAFRTYLDRAIVTCFTGATVAHVEDLEGAHENRQTCDYQLQKLQKTRKRIESNYLKQVRPSRDLDDYNLAATSVAGSGAVASLTALSPSDSAAFHKQKLEELVATSSKQGYLFNRIVVGKPARYSWVRKWFFLHDGWFGSCTVGTTNKIKGTITVNDRVSVLLCDIKVVSDLDRRFCFEIVCAQQPSFMLQAETEEDMQIWITAFNSSKRLALENTYGETSTSPEKNSNGEKVDIISKSLNLVSSKAKSTTVVTTDASFPSTATSTTILPSGETATTTSIVAPSIQSSGYFPKATGKNFMSTRALSTSSSLTSLLVRDVSKDSLHLSPSGSPIIGLNPMNASVTTLSVNKDDESRPLTPGQQTPADGQNSTWGIPWALVPGINMFSNPSEAGTEPANGSTPTESKSMVVWPAHIDADVEKVNLGGYDASMESKNQELRRLFGGVGREEVVVDAFLASLHRPASSETAEPANDDPPMTPITPSLPEIPIKQDSEIQDVPLSSYGHAYTGRAFLTQETFWFYSCMMMTCVNTIAVKLKDIQSVRLVRDPSVAGHGSGTKDDIALSLTIKEGEETTQFVLKTLMHDVEAVAERMRLAIDNSKSGQRMPLQDLYDIIQSIAVSRSRSKDSQPTTIISSSKSSQIQGPSKVSTAGSEATLIDKPSSKDKKDAKEAAKLKKVPRKISSGTKPMPATSGALAAAMMAATAVAGGGSKFFDESHLNRKPDDTNHTAPQTSGAESSADVPETSTANTSDDDLPANVKEPSGPVACECKDHLDKLEGEIEVPVSAKKLFEYLFSDEQTGPSANGGAWNKMNTSKGNSGLSVTKWSNNGEGKPERVLKYIMPVNNPMVKVKDTEVVETQTIVKQDSHLCYVVTASTKTAQLPYADAFVPCLQFCITWVSKKKCKLTCHIGVKWLKSIMVKSMVNKAALKGMGDTIAALLPIVKADAQKLGKPAGKVSGGDVDVKEDEPSPTLATENVQGTVEAANKKAVQESTFLSWLPSLHGLSIPQMAIAALVLTLLIWRWQASAPSNKNNVQSQVVYSRAVYLQDIEKELINTNPALNASQSVDMFLQSRPTFADTPGANGTLAQKASTWFTSYHRHFAYELSFTRERIGLLRYDVMVIFQTLNNIEKRLLETEYVNWLLDGQLRCASEESGESTQKFLNNLLPLFKRTLQHHLRIKTMRETPSNQLTDIEKQNLDDIPGSERHFVNIHFFHEASIMLDLFKRFMASRKKNPVGESNDHAISGNLALDRDDELLATTCLHLACKATEVVRKIRDVINVCYRLRTSLTTSELILTRALGYDLDVDLPFAFALKVLKGMGCVPVFMEDENDQRLWQTDISRNGRSVNDGLPDKQALQSAISRYFEEDLDVDLTLIARLTWVYAWDSICYPSIALEHDSYSIALACIYLAVRSAGAQLPMELFEWVRFWGEAHKVTIQSMKATLTTIVTVLNHLPNETT</sequence>
<gene>
    <name evidence="9" type="ORF">INT44_007683</name>
</gene>
<reference evidence="9" key="1">
    <citation type="submission" date="2020-12" db="EMBL/GenBank/DDBJ databases">
        <title>Metabolic potential, ecology and presence of endohyphal bacteria is reflected in genomic diversity of Mucoromycotina.</title>
        <authorList>
            <person name="Muszewska A."/>
            <person name="Okrasinska A."/>
            <person name="Steczkiewicz K."/>
            <person name="Drgas O."/>
            <person name="Orlowska M."/>
            <person name="Perlinska-Lenart U."/>
            <person name="Aleksandrzak-Piekarczyk T."/>
            <person name="Szatraj K."/>
            <person name="Zielenkiewicz U."/>
            <person name="Pilsyk S."/>
            <person name="Malc E."/>
            <person name="Mieczkowski P."/>
            <person name="Kruszewska J.S."/>
            <person name="Biernat P."/>
            <person name="Pawlowska J."/>
        </authorList>
    </citation>
    <scope>NUCLEOTIDE SEQUENCE</scope>
    <source>
        <strain evidence="9">WA0000051536</strain>
    </source>
</reference>
<dbReference type="PANTHER" id="PTHR23319">
    <property type="entry name" value="GRAM DOMAIN CONTAINING 1B, ISOFORM E"/>
    <property type="match status" value="1"/>
</dbReference>
<evidence type="ECO:0000256" key="6">
    <source>
        <dbReference type="SAM" id="MobiDB-lite"/>
    </source>
</evidence>
<dbReference type="GO" id="GO:0032934">
    <property type="term" value="F:sterol binding"/>
    <property type="evidence" value="ECO:0007669"/>
    <property type="project" value="TreeGrafter"/>
</dbReference>
<dbReference type="Pfam" id="PF16746">
    <property type="entry name" value="BAR_3"/>
    <property type="match status" value="1"/>
</dbReference>
<keyword evidence="5" id="KW-0175">Coiled coil</keyword>
<dbReference type="EMBL" id="JAEPRA010000015">
    <property type="protein sequence ID" value="KAG2175195.1"/>
    <property type="molecule type" value="Genomic_DNA"/>
</dbReference>
<dbReference type="GO" id="GO:0032366">
    <property type="term" value="P:intracellular sterol transport"/>
    <property type="evidence" value="ECO:0007669"/>
    <property type="project" value="TreeGrafter"/>
</dbReference>
<comment type="caution">
    <text evidence="9">The sequence shown here is derived from an EMBL/GenBank/DDBJ whole genome shotgun (WGS) entry which is preliminary data.</text>
</comment>
<proteinExistence type="predicted"/>
<feature type="region of interest" description="Disordered" evidence="6">
    <location>
        <begin position="578"/>
        <end position="598"/>
    </location>
</feature>
<dbReference type="PROSITE" id="PS51778">
    <property type="entry name" value="VAST"/>
    <property type="match status" value="1"/>
</dbReference>
<dbReference type="Gene3D" id="2.30.29.30">
    <property type="entry name" value="Pleckstrin-homology domain (PH domain)/Phosphotyrosine-binding domain (PTB)"/>
    <property type="match status" value="1"/>
</dbReference>
<keyword evidence="2" id="KW-0812">Transmembrane</keyword>
<protein>
    <submittedName>
        <fullName evidence="9">Uncharacterized protein</fullName>
    </submittedName>
</protein>
<evidence type="ECO:0000256" key="5">
    <source>
        <dbReference type="SAM" id="Coils"/>
    </source>
</evidence>
<feature type="compositionally biased region" description="Polar residues" evidence="6">
    <location>
        <begin position="954"/>
        <end position="963"/>
    </location>
</feature>
<feature type="compositionally biased region" description="Basic and acidic residues" evidence="6">
    <location>
        <begin position="940"/>
        <end position="953"/>
    </location>
</feature>
<feature type="domain" description="PH" evidence="7">
    <location>
        <begin position="333"/>
        <end position="438"/>
    </location>
</feature>
<feature type="region of interest" description="Disordered" evidence="6">
    <location>
        <begin position="1179"/>
        <end position="1200"/>
    </location>
</feature>
<feature type="compositionally biased region" description="Basic and acidic residues" evidence="6">
    <location>
        <begin position="887"/>
        <end position="900"/>
    </location>
</feature>
<keyword evidence="10" id="KW-1185">Reference proteome</keyword>
<dbReference type="PANTHER" id="PTHR23319:SF4">
    <property type="entry name" value="GRAM DOMAIN CONTAINING 1B, ISOFORM E"/>
    <property type="match status" value="1"/>
</dbReference>
<dbReference type="OrthoDB" id="10070851at2759"/>
<feature type="region of interest" description="Disordered" evidence="6">
    <location>
        <begin position="849"/>
        <end position="915"/>
    </location>
</feature>
<dbReference type="SUPFAM" id="SSF103657">
    <property type="entry name" value="BAR/IMD domain-like"/>
    <property type="match status" value="1"/>
</dbReference>
<evidence type="ECO:0000313" key="10">
    <source>
        <dbReference type="Proteomes" id="UP000612746"/>
    </source>
</evidence>
<dbReference type="PROSITE" id="PS50003">
    <property type="entry name" value="PH_DOMAIN"/>
    <property type="match status" value="1"/>
</dbReference>
<evidence type="ECO:0000256" key="3">
    <source>
        <dbReference type="ARBA" id="ARBA00022989"/>
    </source>
</evidence>
<evidence type="ECO:0000256" key="1">
    <source>
        <dbReference type="ARBA" id="ARBA00004370"/>
    </source>
</evidence>
<dbReference type="Pfam" id="PF16016">
    <property type="entry name" value="VASt"/>
    <property type="match status" value="1"/>
</dbReference>
<dbReference type="InterPro" id="IPR031968">
    <property type="entry name" value="VASt"/>
</dbReference>
<dbReference type="InterPro" id="IPR051482">
    <property type="entry name" value="Cholesterol_transport"/>
</dbReference>
<name>A0A8H7PK47_9FUNG</name>
<dbReference type="Pfam" id="PF00169">
    <property type="entry name" value="PH"/>
    <property type="match status" value="1"/>
</dbReference>
<dbReference type="SUPFAM" id="SSF47954">
    <property type="entry name" value="Cyclin-like"/>
    <property type="match status" value="2"/>
</dbReference>
<feature type="compositionally biased region" description="Polar residues" evidence="6">
    <location>
        <begin position="587"/>
        <end position="598"/>
    </location>
</feature>
<dbReference type="SUPFAM" id="SSF50729">
    <property type="entry name" value="PH domain-like"/>
    <property type="match status" value="1"/>
</dbReference>
<evidence type="ECO:0000313" key="9">
    <source>
        <dbReference type="EMBL" id="KAG2175195.1"/>
    </source>
</evidence>
<dbReference type="InterPro" id="IPR036915">
    <property type="entry name" value="Cyclin-like_sf"/>
</dbReference>
<keyword evidence="4" id="KW-0472">Membrane</keyword>